<dbReference type="PANTHER" id="PTHR30537:SF17">
    <property type="entry name" value="LYSR-FAMILY REGULATORY PROTEIN"/>
    <property type="match status" value="1"/>
</dbReference>
<keyword evidence="7" id="KW-1185">Reference proteome</keyword>
<accession>A0A4D7B436</accession>
<dbReference type="CDD" id="cd08472">
    <property type="entry name" value="PBP2_CrgA_like_3"/>
    <property type="match status" value="1"/>
</dbReference>
<dbReference type="PROSITE" id="PS50931">
    <property type="entry name" value="HTH_LYSR"/>
    <property type="match status" value="1"/>
</dbReference>
<dbReference type="InterPro" id="IPR058163">
    <property type="entry name" value="LysR-type_TF_proteobact-type"/>
</dbReference>
<dbReference type="InterPro" id="IPR036388">
    <property type="entry name" value="WH-like_DNA-bd_sf"/>
</dbReference>
<dbReference type="AlphaFoldDB" id="A0A4D7B436"/>
<dbReference type="FunFam" id="1.10.10.10:FF:000001">
    <property type="entry name" value="LysR family transcriptional regulator"/>
    <property type="match status" value="1"/>
</dbReference>
<dbReference type="OrthoDB" id="9786526at2"/>
<evidence type="ECO:0000256" key="1">
    <source>
        <dbReference type="ARBA" id="ARBA00009437"/>
    </source>
</evidence>
<dbReference type="RefSeq" id="WP_136958365.1">
    <property type="nucleotide sequence ID" value="NZ_CP039690.1"/>
</dbReference>
<dbReference type="InterPro" id="IPR000847">
    <property type="entry name" value="LysR_HTH_N"/>
</dbReference>
<dbReference type="Gene3D" id="3.40.190.10">
    <property type="entry name" value="Periplasmic binding protein-like II"/>
    <property type="match status" value="2"/>
</dbReference>
<keyword evidence="4" id="KW-0804">Transcription</keyword>
<dbReference type="SUPFAM" id="SSF46785">
    <property type="entry name" value="Winged helix' DNA-binding domain"/>
    <property type="match status" value="1"/>
</dbReference>
<gene>
    <name evidence="6" type="ORF">E8M01_00755</name>
</gene>
<evidence type="ECO:0000256" key="2">
    <source>
        <dbReference type="ARBA" id="ARBA00023015"/>
    </source>
</evidence>
<dbReference type="GO" id="GO:0006351">
    <property type="term" value="P:DNA-templated transcription"/>
    <property type="evidence" value="ECO:0007669"/>
    <property type="project" value="TreeGrafter"/>
</dbReference>
<reference evidence="6 7" key="1">
    <citation type="submission" date="2019-04" db="EMBL/GenBank/DDBJ databases">
        <title>Phreatobacter aquaticus sp. nov.</title>
        <authorList>
            <person name="Choi A."/>
        </authorList>
    </citation>
    <scope>NUCLEOTIDE SEQUENCE [LARGE SCALE GENOMIC DNA]</scope>
    <source>
        <strain evidence="6 7">KCTC 52518</strain>
    </source>
</reference>
<dbReference type="InterPro" id="IPR005119">
    <property type="entry name" value="LysR_subst-bd"/>
</dbReference>
<evidence type="ECO:0000313" key="6">
    <source>
        <dbReference type="EMBL" id="QCI62902.1"/>
    </source>
</evidence>
<dbReference type="EMBL" id="CP039690">
    <property type="protein sequence ID" value="QCI62902.1"/>
    <property type="molecule type" value="Genomic_DNA"/>
</dbReference>
<sequence length="309" mass="34167">MDQLAAMRAFVRVVETGNFTRAAEALDTPKPTITKLVQSLEGHVRTKLLNRTTRRVTVTPDGAAYYERVVRLIADIDELDASMTMSQASLQGRLRVDVGTAAASLIILPALPDFHARYPEIQIDLGVSDRPADLIAEGVDCVVRAGTITDQSLVARRIAEIHMMNCAAPSYLARHGEPRHPLDLEKDHHVIGFMHLRTGRVETYDFASNGEQHEIRARYVVAVNEGNAFMAAALAGLGIAQVPVFMAYPYLLDGRLKPVLTEWATGVYPLHVVYPPNRHLSNKLRVFVDWIADLFARDGLLKKRGAPEG</sequence>
<proteinExistence type="inferred from homology"/>
<dbReference type="GO" id="GO:0043565">
    <property type="term" value="F:sequence-specific DNA binding"/>
    <property type="evidence" value="ECO:0007669"/>
    <property type="project" value="TreeGrafter"/>
</dbReference>
<protein>
    <submittedName>
        <fullName evidence="6">LysR family transcriptional regulator</fullName>
    </submittedName>
</protein>
<comment type="similarity">
    <text evidence="1">Belongs to the LysR transcriptional regulatory family.</text>
</comment>
<keyword evidence="3" id="KW-0238">DNA-binding</keyword>
<dbReference type="Proteomes" id="UP000298781">
    <property type="component" value="Chromosome"/>
</dbReference>
<evidence type="ECO:0000259" key="5">
    <source>
        <dbReference type="PROSITE" id="PS50931"/>
    </source>
</evidence>
<dbReference type="Pfam" id="PF03466">
    <property type="entry name" value="LysR_substrate"/>
    <property type="match status" value="1"/>
</dbReference>
<feature type="domain" description="HTH lysR-type" evidence="5">
    <location>
        <begin position="1"/>
        <end position="59"/>
    </location>
</feature>
<evidence type="ECO:0000256" key="3">
    <source>
        <dbReference type="ARBA" id="ARBA00023125"/>
    </source>
</evidence>
<organism evidence="6 7">
    <name type="scientific">Phreatobacter stygius</name>
    <dbReference type="NCBI Taxonomy" id="1940610"/>
    <lineage>
        <taxon>Bacteria</taxon>
        <taxon>Pseudomonadati</taxon>
        <taxon>Pseudomonadota</taxon>
        <taxon>Alphaproteobacteria</taxon>
        <taxon>Hyphomicrobiales</taxon>
        <taxon>Phreatobacteraceae</taxon>
        <taxon>Phreatobacter</taxon>
    </lineage>
</organism>
<dbReference type="Gene3D" id="1.10.10.10">
    <property type="entry name" value="Winged helix-like DNA-binding domain superfamily/Winged helix DNA-binding domain"/>
    <property type="match status" value="1"/>
</dbReference>
<keyword evidence="2" id="KW-0805">Transcription regulation</keyword>
<evidence type="ECO:0000313" key="7">
    <source>
        <dbReference type="Proteomes" id="UP000298781"/>
    </source>
</evidence>
<dbReference type="PANTHER" id="PTHR30537">
    <property type="entry name" value="HTH-TYPE TRANSCRIPTIONAL REGULATOR"/>
    <property type="match status" value="1"/>
</dbReference>
<dbReference type="Pfam" id="PF00126">
    <property type="entry name" value="HTH_1"/>
    <property type="match status" value="1"/>
</dbReference>
<name>A0A4D7B436_9HYPH</name>
<evidence type="ECO:0000256" key="4">
    <source>
        <dbReference type="ARBA" id="ARBA00023163"/>
    </source>
</evidence>
<dbReference type="GO" id="GO:0003700">
    <property type="term" value="F:DNA-binding transcription factor activity"/>
    <property type="evidence" value="ECO:0007669"/>
    <property type="project" value="InterPro"/>
</dbReference>
<dbReference type="KEGG" id="pstg:E8M01_00755"/>
<dbReference type="SUPFAM" id="SSF53850">
    <property type="entry name" value="Periplasmic binding protein-like II"/>
    <property type="match status" value="1"/>
</dbReference>
<dbReference type="InterPro" id="IPR036390">
    <property type="entry name" value="WH_DNA-bd_sf"/>
</dbReference>